<evidence type="ECO:0000256" key="11">
    <source>
        <dbReference type="HAMAP-Rule" id="MF_01603"/>
    </source>
</evidence>
<dbReference type="Gene3D" id="3.40.50.620">
    <property type="entry name" value="HUPs"/>
    <property type="match status" value="1"/>
</dbReference>
<comment type="function">
    <text evidence="1 11">Catalyzes the phosphorylation of D-glycero-D-manno-heptose 7-phosphate at the C-1 position to selectively form D-glycero-beta-D-manno-heptose-1,7-bisphosphate.</text>
</comment>
<comment type="similarity">
    <text evidence="11">In the N-terminal section; belongs to the carbohydrate kinase PfkB family.</text>
</comment>
<feature type="region of interest" description="Ribokinase" evidence="11">
    <location>
        <begin position="1"/>
        <end position="335"/>
    </location>
</feature>
<dbReference type="Pfam" id="PF00294">
    <property type="entry name" value="PfkB"/>
    <property type="match status" value="1"/>
</dbReference>
<protein>
    <recommendedName>
        <fullName evidence="11">Bifunctional protein HldE</fullName>
    </recommendedName>
    <domain>
        <recommendedName>
            <fullName evidence="11">D-beta-D-heptose 7-phosphate kinase</fullName>
            <ecNumber evidence="11">2.7.1.167</ecNumber>
        </recommendedName>
        <alternativeName>
            <fullName evidence="11">D-beta-D-heptose 7-phosphotransferase</fullName>
        </alternativeName>
        <alternativeName>
            <fullName evidence="11">D-glycero-beta-D-manno-heptose-7-phosphate kinase</fullName>
        </alternativeName>
    </domain>
    <domain>
        <recommendedName>
            <fullName evidence="11">D-beta-D-heptose 1-phosphate adenylyltransferase</fullName>
            <ecNumber evidence="11">2.7.7.70</ecNumber>
        </recommendedName>
        <alternativeName>
            <fullName evidence="11">D-glycero-beta-D-manno-heptose 1-phosphate adenylyltransferase</fullName>
        </alternativeName>
    </domain>
</protein>
<dbReference type="PANTHER" id="PTHR46969">
    <property type="entry name" value="BIFUNCTIONAL PROTEIN HLDE"/>
    <property type="match status" value="1"/>
</dbReference>
<name>A0ABN0D2P5_9FIRM</name>
<keyword evidence="4 11" id="KW-0548">Nucleotidyltransferase</keyword>
<evidence type="ECO:0000259" key="13">
    <source>
        <dbReference type="Pfam" id="PF01467"/>
    </source>
</evidence>
<keyword evidence="3 11" id="KW-0808">Transferase</keyword>
<evidence type="ECO:0000256" key="5">
    <source>
        <dbReference type="ARBA" id="ARBA00022741"/>
    </source>
</evidence>
<dbReference type="NCBIfam" id="TIGR00125">
    <property type="entry name" value="cyt_tran_rel"/>
    <property type="match status" value="1"/>
</dbReference>
<evidence type="ECO:0000313" key="15">
    <source>
        <dbReference type="Proteomes" id="UP000004018"/>
    </source>
</evidence>
<comment type="similarity">
    <text evidence="11">In the C-terminal section; belongs to the cytidylyltransferase family.</text>
</comment>
<accession>A0ABN0D2P5</accession>
<evidence type="ECO:0000259" key="12">
    <source>
        <dbReference type="Pfam" id="PF00294"/>
    </source>
</evidence>
<comment type="pathway">
    <text evidence="11">Nucleotide-sugar biosynthesis; ADP-L-glycero-beta-D-manno-heptose biosynthesis; ADP-L-glycero-beta-D-manno-heptose from D-glycero-beta-D-manno-heptose 7-phosphate: step 1/4.</text>
</comment>
<keyword evidence="9 11" id="KW-0119">Carbohydrate metabolism</keyword>
<dbReference type="InterPro" id="IPR011611">
    <property type="entry name" value="PfkB_dom"/>
</dbReference>
<keyword evidence="7 11" id="KW-0067">ATP-binding</keyword>
<dbReference type="CDD" id="cd01172">
    <property type="entry name" value="RfaE_like"/>
    <property type="match status" value="1"/>
</dbReference>
<dbReference type="HAMAP" id="MF_01603">
    <property type="entry name" value="HldE"/>
    <property type="match status" value="1"/>
</dbReference>
<dbReference type="InterPro" id="IPR011913">
    <property type="entry name" value="RfaE_dom_I"/>
</dbReference>
<dbReference type="SUPFAM" id="SSF52374">
    <property type="entry name" value="Nucleotidylyl transferase"/>
    <property type="match status" value="1"/>
</dbReference>
<dbReference type="SUPFAM" id="SSF53613">
    <property type="entry name" value="Ribokinase-like"/>
    <property type="match status" value="1"/>
</dbReference>
<reference evidence="14 15" key="1">
    <citation type="submission" date="2011-04" db="EMBL/GenBank/DDBJ databases">
        <authorList>
            <person name="Harkins D.M."/>
            <person name="Madupu R."/>
            <person name="Durkin A.S."/>
            <person name="Torralba M."/>
            <person name="Methe B."/>
            <person name="Sutton G.G."/>
            <person name="Nelson K.E."/>
        </authorList>
    </citation>
    <scope>NUCLEOTIDE SEQUENCE [LARGE SCALE GENOMIC DNA]</scope>
    <source>
        <strain evidence="14 15">UPII 199-6</strain>
    </source>
</reference>
<evidence type="ECO:0000256" key="7">
    <source>
        <dbReference type="ARBA" id="ARBA00022840"/>
    </source>
</evidence>
<comment type="catalytic activity">
    <reaction evidence="10 11">
        <text>D-glycero-beta-D-manno-heptose 1-phosphate + ATP + H(+) = ADP-D-glycero-beta-D-manno-heptose + diphosphate</text>
        <dbReference type="Rhea" id="RHEA:27465"/>
        <dbReference type="ChEBI" id="CHEBI:15378"/>
        <dbReference type="ChEBI" id="CHEBI:30616"/>
        <dbReference type="ChEBI" id="CHEBI:33019"/>
        <dbReference type="ChEBI" id="CHEBI:59967"/>
        <dbReference type="ChEBI" id="CHEBI:61593"/>
        <dbReference type="EC" id="2.7.7.70"/>
    </reaction>
</comment>
<dbReference type="Proteomes" id="UP000004018">
    <property type="component" value="Unassembled WGS sequence"/>
</dbReference>
<dbReference type="EC" id="2.7.7.70" evidence="11"/>
<comment type="catalytic activity">
    <reaction evidence="11">
        <text>D-glycero-beta-D-manno-heptose 7-phosphate + ATP = D-glycero-beta-D-manno-heptose 1,7-bisphosphate + ADP + H(+)</text>
        <dbReference type="Rhea" id="RHEA:27473"/>
        <dbReference type="ChEBI" id="CHEBI:15378"/>
        <dbReference type="ChEBI" id="CHEBI:30616"/>
        <dbReference type="ChEBI" id="CHEBI:60204"/>
        <dbReference type="ChEBI" id="CHEBI:60208"/>
        <dbReference type="ChEBI" id="CHEBI:456216"/>
        <dbReference type="EC" id="2.7.1.167"/>
    </reaction>
</comment>
<dbReference type="EC" id="2.7.1.167" evidence="11"/>
<dbReference type="InterPro" id="IPR004821">
    <property type="entry name" value="Cyt_trans-like"/>
</dbReference>
<dbReference type="InterPro" id="IPR011914">
    <property type="entry name" value="RfaE_dom_II"/>
</dbReference>
<evidence type="ECO:0000256" key="3">
    <source>
        <dbReference type="ARBA" id="ARBA00022679"/>
    </source>
</evidence>
<comment type="pathway">
    <text evidence="11">Nucleotide-sugar biosynthesis; ADP-L-glycero-beta-D-manno-heptose biosynthesis; ADP-L-glycero-beta-D-manno-heptose from D-glycero-beta-D-manno-heptose 7-phosphate: step 3/4.</text>
</comment>
<keyword evidence="6 11" id="KW-0418">Kinase</keyword>
<dbReference type="GO" id="GO:0016779">
    <property type="term" value="F:nucleotidyltransferase activity"/>
    <property type="evidence" value="ECO:0007669"/>
    <property type="project" value="UniProtKB-KW"/>
</dbReference>
<sequence length="494" mass="54656">MTGSYIDNFLNHQLRRLRIAVMGDVMLDRYVFGTVERISPEAPVPVNKVTRTRAVPGGAANVAANLAGLECRVYLAGLIGDDENGRVFRTLVQKAHIDDRGLWQRPHHAMTTKMRILGDRQQMIRLDFERTVTITAAEEAFFLQWLQQRIADGLDGLILSDYAKGVLSPRLTQSLIKMAKAAHIVVLADPKGTNWEKYNGADFVTPNVKETGICLGTAVANTQEAVYRAAKAIHERYEFAHLLITRSEKGLTVVRRDGKCWYSPATAQEVFDVSGAGDTAAASFMAAIGAKLSIRAGLQLANTAAGIVVSKVGTHPVGREDLLQLWRQRQGRRWHTYHTRSWQAVAKKIRQWQAVGETVVFTNGCFDLLHRGHIRYLQQAAGQGDHLVVGLNADSSVRRLKGDRRPLVSEEDRAILLHALSCVEEVVIFSEDTPEQLLAVLRPDILVKGGDYTPEEVAGRSYVKEVKIMPFCEGYSTSALVAKICTVYGVKTGE</sequence>
<dbReference type="Gene3D" id="3.40.1190.20">
    <property type="match status" value="1"/>
</dbReference>
<comment type="subunit">
    <text evidence="11">Homodimer.</text>
</comment>
<keyword evidence="15" id="KW-1185">Reference proteome</keyword>
<dbReference type="InterPro" id="IPR029056">
    <property type="entry name" value="Ribokinase-like"/>
</dbReference>
<evidence type="ECO:0000313" key="14">
    <source>
        <dbReference type="EMBL" id="EGL40315.1"/>
    </source>
</evidence>
<evidence type="ECO:0000256" key="10">
    <source>
        <dbReference type="ARBA" id="ARBA00047428"/>
    </source>
</evidence>
<dbReference type="InterPro" id="IPR014729">
    <property type="entry name" value="Rossmann-like_a/b/a_fold"/>
</dbReference>
<feature type="binding site" evidence="11">
    <location>
        <begin position="207"/>
        <end position="210"/>
    </location>
    <ligand>
        <name>ATP</name>
        <dbReference type="ChEBI" id="CHEBI:30616"/>
    </ligand>
</feature>
<feature type="region of interest" description="Cytidylyltransferase" evidence="11">
    <location>
        <begin position="361"/>
        <end position="494"/>
    </location>
</feature>
<comment type="caution">
    <text evidence="14">The sequence shown here is derived from an EMBL/GenBank/DDBJ whole genome shotgun (WGS) entry which is preliminary data.</text>
</comment>
<feature type="active site" evidence="11">
    <location>
        <position position="278"/>
    </location>
</feature>
<keyword evidence="5 11" id="KW-0547">Nucleotide-binding</keyword>
<gene>
    <name evidence="14" type="primary">rfaE</name>
    <name evidence="11" type="synonym">hldE</name>
    <name evidence="14" type="ORF">HMPREF1039_0711</name>
</gene>
<feature type="domain" description="Cytidyltransferase-like" evidence="13">
    <location>
        <begin position="361"/>
        <end position="455"/>
    </location>
</feature>
<dbReference type="PANTHER" id="PTHR46969:SF1">
    <property type="entry name" value="BIFUNCTIONAL PROTEIN HLDE"/>
    <property type="match status" value="1"/>
</dbReference>
<evidence type="ECO:0000256" key="4">
    <source>
        <dbReference type="ARBA" id="ARBA00022695"/>
    </source>
</evidence>
<feature type="domain" description="Carbohydrate kinase PfkB" evidence="12">
    <location>
        <begin position="18"/>
        <end position="315"/>
    </location>
</feature>
<comment type="function">
    <text evidence="2 11">Catalyzes the ADP transfer from ATP to D-glycero-beta-D-manno-heptose 1-phosphate, yielding ADP-D-glycero-beta-D-manno-heptose.</text>
</comment>
<proteinExistence type="inferred from homology"/>
<dbReference type="InterPro" id="IPR023030">
    <property type="entry name" value="Bifunc_HldE"/>
</dbReference>
<evidence type="ECO:0000256" key="2">
    <source>
        <dbReference type="ARBA" id="ARBA00003753"/>
    </source>
</evidence>
<dbReference type="EMBL" id="AFIJ01000029">
    <property type="protein sequence ID" value="EGL40315.1"/>
    <property type="molecule type" value="Genomic_DNA"/>
</dbReference>
<evidence type="ECO:0000256" key="6">
    <source>
        <dbReference type="ARBA" id="ARBA00022777"/>
    </source>
</evidence>
<dbReference type="Pfam" id="PF01467">
    <property type="entry name" value="CTP_transf_like"/>
    <property type="match status" value="1"/>
</dbReference>
<dbReference type="RefSeq" id="WP_007391178.1">
    <property type="nucleotide sequence ID" value="NZ_AFIJ01000029.1"/>
</dbReference>
<evidence type="ECO:0000256" key="8">
    <source>
        <dbReference type="ARBA" id="ARBA00023268"/>
    </source>
</evidence>
<evidence type="ECO:0000256" key="9">
    <source>
        <dbReference type="ARBA" id="ARBA00023277"/>
    </source>
</evidence>
<keyword evidence="8 11" id="KW-0511">Multifunctional enzyme</keyword>
<evidence type="ECO:0000256" key="1">
    <source>
        <dbReference type="ARBA" id="ARBA00002319"/>
    </source>
</evidence>
<dbReference type="NCBIfam" id="TIGR02199">
    <property type="entry name" value="rfaE_dom_II"/>
    <property type="match status" value="1"/>
</dbReference>
<organism evidence="14 15">
    <name type="scientific">Megasphaera lornae</name>
    <dbReference type="NCBI Taxonomy" id="1000568"/>
    <lineage>
        <taxon>Bacteria</taxon>
        <taxon>Bacillati</taxon>
        <taxon>Bacillota</taxon>
        <taxon>Negativicutes</taxon>
        <taxon>Veillonellales</taxon>
        <taxon>Veillonellaceae</taxon>
        <taxon>Megasphaera</taxon>
    </lineage>
</organism>